<dbReference type="SMART" id="SM00939">
    <property type="entry name" value="PepX_C"/>
    <property type="match status" value="1"/>
</dbReference>
<dbReference type="InterPro" id="IPR029058">
    <property type="entry name" value="AB_hydrolase_fold"/>
</dbReference>
<reference evidence="4 5" key="1">
    <citation type="journal article" date="2011" name="Stand. Genomic Sci.">
        <title>Non-contiguous finished genome sequence and contextual data of the filamentous soil bacterium Ktedonobacter racemifer type strain (SOSP1-21).</title>
        <authorList>
            <person name="Chang Y.J."/>
            <person name="Land M."/>
            <person name="Hauser L."/>
            <person name="Chertkov O."/>
            <person name="Del Rio T.G."/>
            <person name="Nolan M."/>
            <person name="Copeland A."/>
            <person name="Tice H."/>
            <person name="Cheng J.F."/>
            <person name="Lucas S."/>
            <person name="Han C."/>
            <person name="Goodwin L."/>
            <person name="Pitluck S."/>
            <person name="Ivanova N."/>
            <person name="Ovchinikova G."/>
            <person name="Pati A."/>
            <person name="Chen A."/>
            <person name="Palaniappan K."/>
            <person name="Mavromatis K."/>
            <person name="Liolios K."/>
            <person name="Brettin T."/>
            <person name="Fiebig A."/>
            <person name="Rohde M."/>
            <person name="Abt B."/>
            <person name="Goker M."/>
            <person name="Detter J.C."/>
            <person name="Woyke T."/>
            <person name="Bristow J."/>
            <person name="Eisen J.A."/>
            <person name="Markowitz V."/>
            <person name="Hugenholtz P."/>
            <person name="Kyrpides N.C."/>
            <person name="Klenk H.P."/>
            <person name="Lapidus A."/>
        </authorList>
    </citation>
    <scope>NUCLEOTIDE SEQUENCE [LARGE SCALE GENOMIC DNA]</scope>
    <source>
        <strain evidence="5">DSM 44963</strain>
    </source>
</reference>
<dbReference type="InterPro" id="IPR050585">
    <property type="entry name" value="Xaa-Pro_dipeptidyl-ppase/CocE"/>
</dbReference>
<dbReference type="AlphaFoldDB" id="D6U5Q9"/>
<dbReference type="InParanoid" id="D6U5Q9"/>
<dbReference type="PANTHER" id="PTHR43056">
    <property type="entry name" value="PEPTIDASE S9 PROLYL OLIGOPEPTIDASE"/>
    <property type="match status" value="1"/>
</dbReference>
<dbReference type="Pfam" id="PF08530">
    <property type="entry name" value="PepX_C"/>
    <property type="match status" value="1"/>
</dbReference>
<dbReference type="Gene3D" id="3.40.50.1820">
    <property type="entry name" value="alpha/beta hydrolase"/>
    <property type="match status" value="1"/>
</dbReference>
<comment type="caution">
    <text evidence="4">The sequence shown here is derived from an EMBL/GenBank/DDBJ whole genome shotgun (WGS) entry which is preliminary data.</text>
</comment>
<dbReference type="SUPFAM" id="SSF53474">
    <property type="entry name" value="alpha/beta-Hydrolases"/>
    <property type="match status" value="1"/>
</dbReference>
<dbReference type="GO" id="GO:0008239">
    <property type="term" value="F:dipeptidyl-peptidase activity"/>
    <property type="evidence" value="ECO:0007669"/>
    <property type="project" value="InterPro"/>
</dbReference>
<keyword evidence="5" id="KW-1185">Reference proteome</keyword>
<feature type="compositionally biased region" description="Polar residues" evidence="2">
    <location>
        <begin position="16"/>
        <end position="27"/>
    </location>
</feature>
<name>D6U5Q9_KTERA</name>
<evidence type="ECO:0000259" key="3">
    <source>
        <dbReference type="SMART" id="SM00939"/>
    </source>
</evidence>
<dbReference type="Gene3D" id="2.60.120.260">
    <property type="entry name" value="Galactose-binding domain-like"/>
    <property type="match status" value="1"/>
</dbReference>
<dbReference type="NCBIfam" id="TIGR00976">
    <property type="entry name" value="CocE_NonD"/>
    <property type="match status" value="1"/>
</dbReference>
<dbReference type="Gene3D" id="1.10.3020.10">
    <property type="entry name" value="alpha-amino acid ester hydrolase ( Helical cap domain)"/>
    <property type="match status" value="1"/>
</dbReference>
<keyword evidence="1 4" id="KW-0378">Hydrolase</keyword>
<dbReference type="eggNOG" id="COG2936">
    <property type="taxonomic scope" value="Bacteria"/>
</dbReference>
<accession>D6U5Q9</accession>
<dbReference type="PANTHER" id="PTHR43056:SF10">
    <property type="entry name" value="COCE_NOND FAMILY, PUTATIVE (AFU_ORTHOLOGUE AFUA_7G00600)-RELATED"/>
    <property type="match status" value="1"/>
</dbReference>
<dbReference type="InterPro" id="IPR008979">
    <property type="entry name" value="Galactose-bd-like_sf"/>
</dbReference>
<sequence>MFVGPCSTKMKEAQKPMQSQNTSSSQYEVHVERQVSIPMTDGTILRADVYRPSNPGCYPVLIERVAYELAERCRYAGEYYASRGYVVVGQNVRGRFASEGDFIPFRDDGWSEHRDGYDTILWAGKQPWSNGVVGMLDGSYSGGTQYLLTPTQPDFLKALFVREGMSDIYHDFVFRGGAYQLALHRGWAINATLAHLRQNVLPKTASALALLEQAAKNVDDWHRHLPLTACPPLEGLADWYFADLAHSEDGPYWWPTSLSQRFHEVNVPILHLGGWFDVFLGSTLRCFQGIRAKGKTEECRSNQRLIIGPWIHGPNQIGEPVVGELNFGPQAAFDLFDYRLHWYDYWLKQVPNGIMDGPAVRVFLMGINRWVEAESWPLPDTTYQPMYLQAGSGQTAASLNNGLLAFEQPASDEQAESFLYDPMAPIESLLTYPFLGPKDHRSIEGQMLTYTSHPLEQDLTVIGPVKAVLYGTSSAPDTDWVVRLCDVWPDGRSMSVCDGILRARYRDSLTEPTLMHPGQIYRFEIDLQATAQVFQAGHRLRVEVTSSDFPRYDRNLNTGEAFDTGDRGQVANNTVFSGGSRASHILLPICSL</sequence>
<dbReference type="InterPro" id="IPR005674">
    <property type="entry name" value="CocE/Ser_esterase"/>
</dbReference>
<evidence type="ECO:0000313" key="4">
    <source>
        <dbReference type="EMBL" id="EFH80320.1"/>
    </source>
</evidence>
<dbReference type="Pfam" id="PF02129">
    <property type="entry name" value="Peptidase_S15"/>
    <property type="match status" value="1"/>
</dbReference>
<feature type="region of interest" description="Disordered" evidence="2">
    <location>
        <begin position="1"/>
        <end position="27"/>
    </location>
</feature>
<evidence type="ECO:0000313" key="5">
    <source>
        <dbReference type="Proteomes" id="UP000004508"/>
    </source>
</evidence>
<evidence type="ECO:0000256" key="1">
    <source>
        <dbReference type="ARBA" id="ARBA00022801"/>
    </source>
</evidence>
<evidence type="ECO:0000256" key="2">
    <source>
        <dbReference type="SAM" id="MobiDB-lite"/>
    </source>
</evidence>
<dbReference type="EMBL" id="ADVG01000005">
    <property type="protein sequence ID" value="EFH80320.1"/>
    <property type="molecule type" value="Genomic_DNA"/>
</dbReference>
<gene>
    <name evidence="4" type="ORF">Krac_0910</name>
</gene>
<dbReference type="InterPro" id="IPR000383">
    <property type="entry name" value="Xaa-Pro-like_dom"/>
</dbReference>
<dbReference type="Proteomes" id="UP000004508">
    <property type="component" value="Unassembled WGS sequence"/>
</dbReference>
<proteinExistence type="predicted"/>
<organism evidence="4 5">
    <name type="scientific">Ktedonobacter racemifer DSM 44963</name>
    <dbReference type="NCBI Taxonomy" id="485913"/>
    <lineage>
        <taxon>Bacteria</taxon>
        <taxon>Bacillati</taxon>
        <taxon>Chloroflexota</taxon>
        <taxon>Ktedonobacteria</taxon>
        <taxon>Ktedonobacterales</taxon>
        <taxon>Ktedonobacteraceae</taxon>
        <taxon>Ktedonobacter</taxon>
    </lineage>
</organism>
<protein>
    <submittedName>
        <fullName evidence="4">Hydrolase CocE/NonD family protein</fullName>
    </submittedName>
</protein>
<dbReference type="SUPFAM" id="SSF49785">
    <property type="entry name" value="Galactose-binding domain-like"/>
    <property type="match status" value="1"/>
</dbReference>
<dbReference type="InterPro" id="IPR013736">
    <property type="entry name" value="Xaa-Pro_dipept_C"/>
</dbReference>
<feature type="domain" description="Xaa-Pro dipeptidyl-peptidase C-terminal" evidence="3">
    <location>
        <begin position="340"/>
        <end position="586"/>
    </location>
</feature>